<dbReference type="InterPro" id="IPR029039">
    <property type="entry name" value="Flavoprotein-like_sf"/>
</dbReference>
<dbReference type="PANTHER" id="PTHR13930">
    <property type="entry name" value="S-ADENOSYL-L-METHIONINE-DEPENDENT TRNA 4-DEMETHYLWYOSINE SYNTHASE"/>
    <property type="match status" value="1"/>
</dbReference>
<dbReference type="GO" id="GO:0051539">
    <property type="term" value="F:4 iron, 4 sulfur cluster binding"/>
    <property type="evidence" value="ECO:0007669"/>
    <property type="project" value="InterPro"/>
</dbReference>
<gene>
    <name evidence="2" type="primary">YPO7</name>
    <name evidence="2" type="ORF">H4R34_004643</name>
</gene>
<keyword evidence="3" id="KW-1185">Reference proteome</keyword>
<evidence type="ECO:0000259" key="1">
    <source>
        <dbReference type="PROSITE" id="PS50902"/>
    </source>
</evidence>
<dbReference type="AlphaFoldDB" id="A0A9W8B4H9"/>
<sequence length="256" mass="27707">MRLSSIRAQLCDVVEQVFSKRVAVCILYHQSKQTALKARASAPAKPLIASALDSHQDAKVLATASCCQSNGPSGRDTCCSASGKALALSSAALTACACQSTHDPASAHTLPEIIAMYYQQPLKVFYGTQTGTAKLFANQLGETLKAQNLPATVLDVADYDTEDFFTEKSVCLFLLATYNVENPTDWLLKWLEDTRYDHRVAKGSLSHLRYAVFGLGDSAYSDEFGFAGRAADKGFGTLGARRMYPLGEGDKNEDQL</sequence>
<proteinExistence type="predicted"/>
<organism evidence="2 3">
    <name type="scientific">Dimargaris verticillata</name>
    <dbReference type="NCBI Taxonomy" id="2761393"/>
    <lineage>
        <taxon>Eukaryota</taxon>
        <taxon>Fungi</taxon>
        <taxon>Fungi incertae sedis</taxon>
        <taxon>Zoopagomycota</taxon>
        <taxon>Kickxellomycotina</taxon>
        <taxon>Dimargaritomycetes</taxon>
        <taxon>Dimargaritales</taxon>
        <taxon>Dimargaritaceae</taxon>
        <taxon>Dimargaris</taxon>
    </lineage>
</organism>
<dbReference type="GO" id="GO:0102521">
    <property type="term" value="F:tRNA-4-demethylwyosine synthase activity"/>
    <property type="evidence" value="ECO:0007669"/>
    <property type="project" value="UniProtKB-EC"/>
</dbReference>
<feature type="domain" description="Flavodoxin-like" evidence="1">
    <location>
        <begin position="122"/>
        <end position="256"/>
    </location>
</feature>
<dbReference type="PROSITE" id="PS50902">
    <property type="entry name" value="FLAVODOXIN_LIKE"/>
    <property type="match status" value="1"/>
</dbReference>
<dbReference type="GO" id="GO:0010181">
    <property type="term" value="F:FMN binding"/>
    <property type="evidence" value="ECO:0007669"/>
    <property type="project" value="InterPro"/>
</dbReference>
<evidence type="ECO:0000313" key="2">
    <source>
        <dbReference type="EMBL" id="KAJ1974649.1"/>
    </source>
</evidence>
<reference evidence="2" key="1">
    <citation type="submission" date="2022-07" db="EMBL/GenBank/DDBJ databases">
        <title>Phylogenomic reconstructions and comparative analyses of Kickxellomycotina fungi.</title>
        <authorList>
            <person name="Reynolds N.K."/>
            <person name="Stajich J.E."/>
            <person name="Barry K."/>
            <person name="Grigoriev I.V."/>
            <person name="Crous P."/>
            <person name="Smith M.E."/>
        </authorList>
    </citation>
    <scope>NUCLEOTIDE SEQUENCE</scope>
    <source>
        <strain evidence="2">RSA 567</strain>
    </source>
</reference>
<evidence type="ECO:0000313" key="3">
    <source>
        <dbReference type="Proteomes" id="UP001151582"/>
    </source>
</evidence>
<accession>A0A9W8B4H9</accession>
<dbReference type="SUPFAM" id="SSF52218">
    <property type="entry name" value="Flavoproteins"/>
    <property type="match status" value="1"/>
</dbReference>
<name>A0A9W8B4H9_9FUNG</name>
<dbReference type="InterPro" id="IPR008254">
    <property type="entry name" value="Flavodoxin/NO_synth"/>
</dbReference>
<dbReference type="InterPro" id="IPR001094">
    <property type="entry name" value="Flavdoxin-like"/>
</dbReference>
<dbReference type="Proteomes" id="UP001151582">
    <property type="component" value="Unassembled WGS sequence"/>
</dbReference>
<dbReference type="PANTHER" id="PTHR13930:SF0">
    <property type="entry name" value="S-ADENOSYL-L-METHIONINE-DEPENDENT TRNA 4-DEMETHYLWYOSINE SYNTHASE TYW1-RELATED"/>
    <property type="match status" value="1"/>
</dbReference>
<dbReference type="PRINTS" id="PR00369">
    <property type="entry name" value="FLAVODOXIN"/>
</dbReference>
<dbReference type="InterPro" id="IPR034556">
    <property type="entry name" value="tRNA_wybutosine-synthase"/>
</dbReference>
<dbReference type="Gene3D" id="3.40.50.360">
    <property type="match status" value="1"/>
</dbReference>
<dbReference type="EC" id="4.1.3.44" evidence="2"/>
<dbReference type="GO" id="GO:0031591">
    <property type="term" value="P:wybutosine biosynthetic process"/>
    <property type="evidence" value="ECO:0007669"/>
    <property type="project" value="TreeGrafter"/>
</dbReference>
<keyword evidence="2" id="KW-0456">Lyase</keyword>
<dbReference type="EMBL" id="JANBQB010000626">
    <property type="protein sequence ID" value="KAJ1974649.1"/>
    <property type="molecule type" value="Genomic_DNA"/>
</dbReference>
<dbReference type="OrthoDB" id="271553at2759"/>
<comment type="caution">
    <text evidence="2">The sequence shown here is derived from an EMBL/GenBank/DDBJ whole genome shotgun (WGS) entry which is preliminary data.</text>
</comment>
<protein>
    <submittedName>
        <fullName evidence="2">Fe-S oxidoreductase</fullName>
        <ecNumber evidence="2">4.1.3.44</ecNumber>
    </submittedName>
</protein>
<feature type="non-terminal residue" evidence="2">
    <location>
        <position position="256"/>
    </location>
</feature>
<dbReference type="Pfam" id="PF00258">
    <property type="entry name" value="Flavodoxin_1"/>
    <property type="match status" value="1"/>
</dbReference>